<name>A0ABY1QMR5_9BURK</name>
<comment type="caution">
    <text evidence="1">The sequence shown here is derived from an EMBL/GenBank/DDBJ whole genome shotgun (WGS) entry which is preliminary data.</text>
</comment>
<protein>
    <submittedName>
        <fullName evidence="1">Aminoglycoside phosphotransferase family enzyme</fullName>
    </submittedName>
</protein>
<accession>A0ABY1QMR5</accession>
<reference evidence="1 2" key="1">
    <citation type="submission" date="2017-05" db="EMBL/GenBank/DDBJ databases">
        <authorList>
            <person name="Varghese N."/>
            <person name="Submissions S."/>
        </authorList>
    </citation>
    <scope>NUCLEOTIDE SEQUENCE [LARGE SCALE GENOMIC DNA]</scope>
    <source>
        <strain evidence="1 2">DSM 26001</strain>
    </source>
</reference>
<dbReference type="Proteomes" id="UP001158049">
    <property type="component" value="Unassembled WGS sequence"/>
</dbReference>
<evidence type="ECO:0000313" key="1">
    <source>
        <dbReference type="EMBL" id="SMP75334.1"/>
    </source>
</evidence>
<dbReference type="InterPro" id="IPR011009">
    <property type="entry name" value="Kinase-like_dom_sf"/>
</dbReference>
<proteinExistence type="predicted"/>
<evidence type="ECO:0000313" key="2">
    <source>
        <dbReference type="Proteomes" id="UP001158049"/>
    </source>
</evidence>
<dbReference type="InterPro" id="IPR052732">
    <property type="entry name" value="Cell-binding_unc_protein"/>
</dbReference>
<dbReference type="EMBL" id="FXUL01000022">
    <property type="protein sequence ID" value="SMP75334.1"/>
    <property type="molecule type" value="Genomic_DNA"/>
</dbReference>
<dbReference type="SUPFAM" id="SSF56112">
    <property type="entry name" value="Protein kinase-like (PK-like)"/>
    <property type="match status" value="1"/>
</dbReference>
<organism evidence="1 2">
    <name type="scientific">Noviherbaspirillum suwonense</name>
    <dbReference type="NCBI Taxonomy" id="1224511"/>
    <lineage>
        <taxon>Bacteria</taxon>
        <taxon>Pseudomonadati</taxon>
        <taxon>Pseudomonadota</taxon>
        <taxon>Betaproteobacteria</taxon>
        <taxon>Burkholderiales</taxon>
        <taxon>Oxalobacteraceae</taxon>
        <taxon>Noviherbaspirillum</taxon>
    </lineage>
</organism>
<dbReference type="PANTHER" id="PTHR43883">
    <property type="entry name" value="SLR0207 PROTEIN"/>
    <property type="match status" value="1"/>
</dbReference>
<dbReference type="PANTHER" id="PTHR43883:SF1">
    <property type="entry name" value="GLUCONOKINASE"/>
    <property type="match status" value="1"/>
</dbReference>
<sequence>MSATFPEIALEAKVAFLRQPMSFPDRPYRVEAIETHMSWVFLTERYAYKLKKPVRLQALDFRRLEARHFYCDEEVRLNRRLADQVYLGVVALSMNALGHLRLCEDGRGEGETIVDWLVMMRRLPAADMLDYAIRNGAVRDDDIRRVAARLADFYRRCAPLAIDAATYRAGFVQGIAGNEQTLTRPAYRLPAAPVRQLCSMQRAFVEHKPEWLDARVRAGKVVEGHGDLRPEHVCLRPDVAVIDCLEFSSALRTVDPMDEVGYLALECERLGSVRSGELLLLAYRKASGDRPSRPLVCFYQGYRAVLRAAIAIRHLDEERFRHSEEWHRRALAYLQLATKYQNALNAVTEPPV</sequence>
<dbReference type="RefSeq" id="WP_283444609.1">
    <property type="nucleotide sequence ID" value="NZ_FXUL01000022.1"/>
</dbReference>
<keyword evidence="2" id="KW-1185">Reference proteome</keyword>
<gene>
    <name evidence="1" type="ORF">SAMN06295970_12274</name>
</gene>